<evidence type="ECO:0000313" key="1">
    <source>
        <dbReference type="EMBL" id="MDZ7281958.1"/>
    </source>
</evidence>
<evidence type="ECO:0000313" key="2">
    <source>
        <dbReference type="Proteomes" id="UP001292182"/>
    </source>
</evidence>
<name>A0ABU5LPV3_9SPHN</name>
<comment type="caution">
    <text evidence="1">The sequence shown here is derived from an EMBL/GenBank/DDBJ whole genome shotgun (WGS) entry which is preliminary data.</text>
</comment>
<dbReference type="Proteomes" id="UP001292182">
    <property type="component" value="Unassembled WGS sequence"/>
</dbReference>
<dbReference type="EMBL" id="JAOBTW010000007">
    <property type="protein sequence ID" value="MDZ7281958.1"/>
    <property type="molecule type" value="Genomic_DNA"/>
</dbReference>
<protein>
    <submittedName>
        <fullName evidence="1">Uncharacterized protein</fullName>
    </submittedName>
</protein>
<proteinExistence type="predicted"/>
<keyword evidence="2" id="KW-1185">Reference proteome</keyword>
<accession>A0ABU5LPV3</accession>
<reference evidence="2" key="1">
    <citation type="submission" date="2023-07" db="EMBL/GenBank/DDBJ databases">
        <title>Whole genome sequence analysis of rice epiphytic Sphingomonas sanguinis OsEp_Plm_15B2.</title>
        <authorList>
            <person name="Sahu K.P."/>
            <person name="Asharani P."/>
            <person name="Reddy B."/>
            <person name="Kumar A."/>
        </authorList>
    </citation>
    <scope>NUCLEOTIDE SEQUENCE [LARGE SCALE GENOMIC DNA]</scope>
    <source>
        <strain evidence="2">OsEp_Plm_15B2</strain>
    </source>
</reference>
<gene>
    <name evidence="1" type="ORF">N4G62_07955</name>
</gene>
<organism evidence="1 2">
    <name type="scientific">Sphingomonas sanguinis</name>
    <dbReference type="NCBI Taxonomy" id="33051"/>
    <lineage>
        <taxon>Bacteria</taxon>
        <taxon>Pseudomonadati</taxon>
        <taxon>Pseudomonadota</taxon>
        <taxon>Alphaproteobacteria</taxon>
        <taxon>Sphingomonadales</taxon>
        <taxon>Sphingomonadaceae</taxon>
        <taxon>Sphingomonas</taxon>
    </lineage>
</organism>
<sequence>MLPIDNLSGTGLAPTIFSNNRCQMPRNALRLWRLQIAAGGP</sequence>